<dbReference type="AlphaFoldDB" id="A0A183C3R3"/>
<accession>A0A183C3R3</accession>
<dbReference type="Proteomes" id="UP000050741">
    <property type="component" value="Unassembled WGS sequence"/>
</dbReference>
<organism evidence="1 2">
    <name type="scientific">Globodera pallida</name>
    <name type="common">Potato cyst nematode worm</name>
    <name type="synonym">Heterodera pallida</name>
    <dbReference type="NCBI Taxonomy" id="36090"/>
    <lineage>
        <taxon>Eukaryota</taxon>
        <taxon>Metazoa</taxon>
        <taxon>Ecdysozoa</taxon>
        <taxon>Nematoda</taxon>
        <taxon>Chromadorea</taxon>
        <taxon>Rhabditida</taxon>
        <taxon>Tylenchina</taxon>
        <taxon>Tylenchomorpha</taxon>
        <taxon>Tylenchoidea</taxon>
        <taxon>Heteroderidae</taxon>
        <taxon>Heteroderinae</taxon>
        <taxon>Globodera</taxon>
    </lineage>
</organism>
<reference evidence="1" key="1">
    <citation type="submission" date="2013-12" db="EMBL/GenBank/DDBJ databases">
        <authorList>
            <person name="Aslett M."/>
        </authorList>
    </citation>
    <scope>NUCLEOTIDE SEQUENCE [LARGE SCALE GENOMIC DNA]</scope>
    <source>
        <strain evidence="1">Lindley</strain>
    </source>
</reference>
<keyword evidence="1" id="KW-1185">Reference proteome</keyword>
<reference evidence="1" key="2">
    <citation type="submission" date="2014-05" db="EMBL/GenBank/DDBJ databases">
        <title>The genome and life-stage specific transcriptomes of Globodera pallida elucidate key aspects of plant parasitism by a cyst nematode.</title>
        <authorList>
            <person name="Cotton J.A."/>
            <person name="Lilley C.J."/>
            <person name="Jones L.M."/>
            <person name="Kikuchi T."/>
            <person name="Reid A.J."/>
            <person name="Thorpe P."/>
            <person name="Tsai I.J."/>
            <person name="Beasley H."/>
            <person name="Blok V."/>
            <person name="Cock P.J.A."/>
            <person name="Van den Akker S.E."/>
            <person name="Holroyd N."/>
            <person name="Hunt M."/>
            <person name="Mantelin S."/>
            <person name="Naghra H."/>
            <person name="Pain A."/>
            <person name="Palomares-Rius J.E."/>
            <person name="Zarowiecki M."/>
            <person name="Berriman M."/>
            <person name="Jones J.T."/>
            <person name="Urwin P.E."/>
        </authorList>
    </citation>
    <scope>NUCLEOTIDE SEQUENCE [LARGE SCALE GENOMIC DNA]</scope>
    <source>
        <strain evidence="1">Lindley</strain>
    </source>
</reference>
<evidence type="ECO:0000313" key="1">
    <source>
        <dbReference type="Proteomes" id="UP000050741"/>
    </source>
</evidence>
<proteinExistence type="predicted"/>
<dbReference type="WBParaSite" id="GPLIN_000750700">
    <property type="protein sequence ID" value="GPLIN_000750700"/>
    <property type="gene ID" value="GPLIN_000750700"/>
</dbReference>
<reference evidence="2" key="3">
    <citation type="submission" date="2016-06" db="UniProtKB">
        <authorList>
            <consortium name="WormBaseParasite"/>
        </authorList>
    </citation>
    <scope>IDENTIFICATION</scope>
</reference>
<evidence type="ECO:0000313" key="2">
    <source>
        <dbReference type="WBParaSite" id="GPLIN_000750700"/>
    </source>
</evidence>
<protein>
    <submittedName>
        <fullName evidence="2">Transcriptional regulator</fullName>
    </submittedName>
</protein>
<name>A0A183C3R3_GLOPA</name>
<sequence>MNLSADEVSNTHEMFINTEITQEESARYQLKLQPVLPAIHEKSDSHVWIDRLNNRVCELFAKEQQKQQYQKFLHYNRPAITIGGNVAGFCKPIFNGAKWFNHAVEDDLRLTVGPSVKHLIFIYKY</sequence>